<dbReference type="RefSeq" id="WP_006260519.1">
    <property type="nucleotide sequence ID" value="NZ_CP013690.1"/>
</dbReference>
<sequence>MKRSYLIYLVLMLMTISSHGQLIEVYSSQEKKEVFLPIEGLIKSREGGAEYSSFVWKNYVSQEYVRNMNEQERSYITLEPKMAEEVFRDIKISSNDSIFYYNYCYNEGYSIPVSKLRPVGMLNEYDIAEGRDLSYDVGLAFDQSLLTNIYSHYGYAYIAVGKVNPFKVKGDVEVVEWAEITNEKLVLSLSVMEDYANESSYCGSQHWKIQKAFKSHYIQYDLYSYELIGERGCYGYLITITERGTDKVVHTRFFQDSESKYLNQINPDWTDMTRYTDAYDRIRIGTFMKDKPPIYWGVQSYSFGCPEVFTLEGEVIKVSCVNNH</sequence>
<name>A0AAI8G4M7_9FLAO</name>
<dbReference type="Proteomes" id="UP000069030">
    <property type="component" value="Chromosome"/>
</dbReference>
<proteinExistence type="predicted"/>
<gene>
    <name evidence="1" type="ORF">AS202_07255</name>
</gene>
<accession>A0AAI8G4M7</accession>
<dbReference type="EMBL" id="CP013690">
    <property type="protein sequence ID" value="ALU25951.1"/>
    <property type="molecule type" value="Genomic_DNA"/>
</dbReference>
<dbReference type="KEGG" id="mod:AS202_07255"/>
<dbReference type="AlphaFoldDB" id="A0AAI8G4M7"/>
<organism evidence="1 2">
    <name type="scientific">Myroides odoratimimus</name>
    <dbReference type="NCBI Taxonomy" id="76832"/>
    <lineage>
        <taxon>Bacteria</taxon>
        <taxon>Pseudomonadati</taxon>
        <taxon>Bacteroidota</taxon>
        <taxon>Flavobacteriia</taxon>
        <taxon>Flavobacteriales</taxon>
        <taxon>Flavobacteriaceae</taxon>
        <taxon>Myroides</taxon>
    </lineage>
</organism>
<evidence type="ECO:0000313" key="2">
    <source>
        <dbReference type="Proteomes" id="UP000069030"/>
    </source>
</evidence>
<evidence type="ECO:0000313" key="1">
    <source>
        <dbReference type="EMBL" id="ALU25951.1"/>
    </source>
</evidence>
<protein>
    <submittedName>
        <fullName evidence="1">Uncharacterized protein</fullName>
    </submittedName>
</protein>
<reference evidence="1 2" key="1">
    <citation type="journal article" date="2016" name="J. Zhejiang Univ. Sci. B">
        <title>Antibiotic resistance mechanisms of Myroides sp.</title>
        <authorList>
            <person name="Hu S."/>
            <person name="Yuan S."/>
            <person name="Qu H."/>
            <person name="Jiang T."/>
            <person name="Zhou Y."/>
            <person name="Wang M."/>
            <person name="Ming D."/>
        </authorList>
    </citation>
    <scope>NUCLEOTIDE SEQUENCE [LARGE SCALE GENOMIC DNA]</scope>
    <source>
        <strain evidence="1 2">PR63039</strain>
    </source>
</reference>